<comment type="caution">
    <text evidence="1">The sequence shown here is derived from an EMBL/GenBank/DDBJ whole genome shotgun (WGS) entry which is preliminary data.</text>
</comment>
<name>A0A8J8G7C8_9FLAO</name>
<reference evidence="1" key="1">
    <citation type="submission" date="2020-05" db="EMBL/GenBank/DDBJ databases">
        <title>Genomic Encyclopedia of Type Strains, Phase IV (KMG-V): Genome sequencing to study the core and pangenomes of soil and plant-associated prokaryotes.</title>
        <authorList>
            <person name="Whitman W."/>
        </authorList>
    </citation>
    <scope>NUCLEOTIDE SEQUENCE</scope>
    <source>
        <strain evidence="1">16F</strain>
    </source>
</reference>
<evidence type="ECO:0000313" key="1">
    <source>
        <dbReference type="EMBL" id="NRS91317.1"/>
    </source>
</evidence>
<dbReference type="EMBL" id="JABSNO010000002">
    <property type="protein sequence ID" value="NRS91317.1"/>
    <property type="molecule type" value="Genomic_DNA"/>
</dbReference>
<organism evidence="1 2">
    <name type="scientific">Frigoriflavimonas asaccharolytica</name>
    <dbReference type="NCBI Taxonomy" id="2735899"/>
    <lineage>
        <taxon>Bacteria</taxon>
        <taxon>Pseudomonadati</taxon>
        <taxon>Bacteroidota</taxon>
        <taxon>Flavobacteriia</taxon>
        <taxon>Flavobacteriales</taxon>
        <taxon>Weeksellaceae</taxon>
        <taxon>Frigoriflavimonas</taxon>
    </lineage>
</organism>
<dbReference type="AlphaFoldDB" id="A0A8J8G7C8"/>
<evidence type="ECO:0008006" key="3">
    <source>
        <dbReference type="Google" id="ProtNLM"/>
    </source>
</evidence>
<protein>
    <recommendedName>
        <fullName evidence="3">Lipoprotein</fullName>
    </recommendedName>
</protein>
<gene>
    <name evidence="1" type="ORF">HNQ03_000383</name>
</gene>
<sequence length="213" mass="25067">MKKNLILAILLLLLGGCSDKYERQINNHFNEFLLINDFKDYKIEKIEKKNLLKSQVDINKIDLEIKENRKVIEFYSNKIETTKNQLQEVTNGKQWNYEGINYYGYENPIKKTGNNTFDSAISELLDFENLGRKKFGEKKDKAIKYMQSDILLLEKKIKIFEMEKDSISKHMDKTILFVNSIVTIKGMKATGLQRLRFQIIQYPNGEIKNVKKL</sequence>
<dbReference type="RefSeq" id="WP_173777951.1">
    <property type="nucleotide sequence ID" value="NZ_JABSNO010000002.1"/>
</dbReference>
<keyword evidence="2" id="KW-1185">Reference proteome</keyword>
<evidence type="ECO:0000313" key="2">
    <source>
        <dbReference type="Proteomes" id="UP000610746"/>
    </source>
</evidence>
<accession>A0A8J8G7C8</accession>
<proteinExistence type="predicted"/>
<dbReference type="Proteomes" id="UP000610746">
    <property type="component" value="Unassembled WGS sequence"/>
</dbReference>
<dbReference type="PROSITE" id="PS51257">
    <property type="entry name" value="PROKAR_LIPOPROTEIN"/>
    <property type="match status" value="1"/>
</dbReference>